<dbReference type="Proteomes" id="UP000826195">
    <property type="component" value="Unassembled WGS sequence"/>
</dbReference>
<evidence type="ECO:0000313" key="1">
    <source>
        <dbReference type="EMBL" id="KAH0543808.1"/>
    </source>
</evidence>
<evidence type="ECO:0000313" key="2">
    <source>
        <dbReference type="Proteomes" id="UP000826195"/>
    </source>
</evidence>
<sequence>MTVSVRFSEFSTDSISSGEESGSDFSINAADTRAAQDTGVTKSQQRIYLVDCFKNCFHDSTMAIDQWLFDEVVIGTLAKDPALNSIAALVLCARCCSNSTAEVQPEKHRCHCRNQLFSCCASRNKNRTKNYSNQLFSNAL</sequence>
<proteinExistence type="predicted"/>
<dbReference type="AlphaFoldDB" id="A0AAV7HMZ5"/>
<accession>A0AAV7HMZ5</accession>
<keyword evidence="2" id="KW-1185">Reference proteome</keyword>
<name>A0AAV7HMZ5_COTGL</name>
<reference evidence="1 2" key="1">
    <citation type="journal article" date="2021" name="J. Hered.">
        <title>A chromosome-level genome assembly of the parasitoid wasp, Cotesia glomerata (Hymenoptera: Braconidae).</title>
        <authorList>
            <person name="Pinto B.J."/>
            <person name="Weis J.J."/>
            <person name="Gamble T."/>
            <person name="Ode P.J."/>
            <person name="Paul R."/>
            <person name="Zaspel J.M."/>
        </authorList>
    </citation>
    <scope>NUCLEOTIDE SEQUENCE [LARGE SCALE GENOMIC DNA]</scope>
    <source>
        <strain evidence="1">CgM1</strain>
    </source>
</reference>
<organism evidence="1 2">
    <name type="scientific">Cotesia glomerata</name>
    <name type="common">Lepidopteran parasitic wasp</name>
    <name type="synonym">Apanteles glomeratus</name>
    <dbReference type="NCBI Taxonomy" id="32391"/>
    <lineage>
        <taxon>Eukaryota</taxon>
        <taxon>Metazoa</taxon>
        <taxon>Ecdysozoa</taxon>
        <taxon>Arthropoda</taxon>
        <taxon>Hexapoda</taxon>
        <taxon>Insecta</taxon>
        <taxon>Pterygota</taxon>
        <taxon>Neoptera</taxon>
        <taxon>Endopterygota</taxon>
        <taxon>Hymenoptera</taxon>
        <taxon>Apocrita</taxon>
        <taxon>Ichneumonoidea</taxon>
        <taxon>Braconidae</taxon>
        <taxon>Microgastrinae</taxon>
        <taxon>Cotesia</taxon>
    </lineage>
</organism>
<protein>
    <submittedName>
        <fullName evidence="1">Uncharacterized protein</fullName>
    </submittedName>
</protein>
<dbReference type="EMBL" id="JAHXZJ010002270">
    <property type="protein sequence ID" value="KAH0543808.1"/>
    <property type="molecule type" value="Genomic_DNA"/>
</dbReference>
<gene>
    <name evidence="1" type="ORF">KQX54_000672</name>
</gene>
<comment type="caution">
    <text evidence="1">The sequence shown here is derived from an EMBL/GenBank/DDBJ whole genome shotgun (WGS) entry which is preliminary data.</text>
</comment>